<gene>
    <name evidence="1" type="ORF">GCM10007301_52290</name>
</gene>
<dbReference type="Gene3D" id="3.40.50.1820">
    <property type="entry name" value="alpha/beta hydrolase"/>
    <property type="match status" value="2"/>
</dbReference>
<evidence type="ECO:0008006" key="3">
    <source>
        <dbReference type="Google" id="ProtNLM"/>
    </source>
</evidence>
<dbReference type="SUPFAM" id="SSF53474">
    <property type="entry name" value="alpha/beta-Hydrolases"/>
    <property type="match status" value="1"/>
</dbReference>
<protein>
    <recommendedName>
        <fullName evidence="3">Alpha/beta hydrolase</fullName>
    </recommendedName>
</protein>
<accession>A0A917CFJ2</accession>
<name>A0A917CFJ2_9HYPH</name>
<comment type="caution">
    <text evidence="1">The sequence shown here is derived from an EMBL/GenBank/DDBJ whole genome shotgun (WGS) entry which is preliminary data.</text>
</comment>
<evidence type="ECO:0000313" key="2">
    <source>
        <dbReference type="Proteomes" id="UP000606044"/>
    </source>
</evidence>
<sequence length="91" mass="10201">MRYPERTARLAILDFVIPGTEMFDEVSRDGTKVWHFHFHQAPDLPEALMQGREAQIVSVTTIPNAGHWLAENNPEAVADALVAFASQENAR</sequence>
<dbReference type="EMBL" id="BMCT01000011">
    <property type="protein sequence ID" value="GGF85973.1"/>
    <property type="molecule type" value="Genomic_DNA"/>
</dbReference>
<reference evidence="1" key="1">
    <citation type="journal article" date="2014" name="Int. J. Syst. Evol. Microbiol.">
        <title>Complete genome sequence of Corynebacterium casei LMG S-19264T (=DSM 44701T), isolated from a smear-ripened cheese.</title>
        <authorList>
            <consortium name="US DOE Joint Genome Institute (JGI-PGF)"/>
            <person name="Walter F."/>
            <person name="Albersmeier A."/>
            <person name="Kalinowski J."/>
            <person name="Ruckert C."/>
        </authorList>
    </citation>
    <scope>NUCLEOTIDE SEQUENCE</scope>
    <source>
        <strain evidence="1">CCM 7897</strain>
    </source>
</reference>
<organism evidence="1 2">
    <name type="scientific">Azorhizobium oxalatiphilum</name>
    <dbReference type="NCBI Taxonomy" id="980631"/>
    <lineage>
        <taxon>Bacteria</taxon>
        <taxon>Pseudomonadati</taxon>
        <taxon>Pseudomonadota</taxon>
        <taxon>Alphaproteobacteria</taxon>
        <taxon>Hyphomicrobiales</taxon>
        <taxon>Xanthobacteraceae</taxon>
        <taxon>Azorhizobium</taxon>
    </lineage>
</organism>
<dbReference type="InterPro" id="IPR029058">
    <property type="entry name" value="AB_hydrolase_fold"/>
</dbReference>
<dbReference type="Proteomes" id="UP000606044">
    <property type="component" value="Unassembled WGS sequence"/>
</dbReference>
<keyword evidence="2" id="KW-1185">Reference proteome</keyword>
<evidence type="ECO:0000313" key="1">
    <source>
        <dbReference type="EMBL" id="GGF85973.1"/>
    </source>
</evidence>
<reference evidence="1" key="2">
    <citation type="submission" date="2020-09" db="EMBL/GenBank/DDBJ databases">
        <authorList>
            <person name="Sun Q."/>
            <person name="Sedlacek I."/>
        </authorList>
    </citation>
    <scope>NUCLEOTIDE SEQUENCE</scope>
    <source>
        <strain evidence="1">CCM 7897</strain>
    </source>
</reference>
<dbReference type="AlphaFoldDB" id="A0A917CFJ2"/>
<proteinExistence type="predicted"/>